<feature type="transmembrane region" description="Helical" evidence="1">
    <location>
        <begin position="165"/>
        <end position="183"/>
    </location>
</feature>
<evidence type="ECO:0000256" key="1">
    <source>
        <dbReference type="SAM" id="Phobius"/>
    </source>
</evidence>
<organism evidence="2 3">
    <name type="scientific">Peribacillus glennii</name>
    <dbReference type="NCBI Taxonomy" id="2303991"/>
    <lineage>
        <taxon>Bacteria</taxon>
        <taxon>Bacillati</taxon>
        <taxon>Bacillota</taxon>
        <taxon>Bacilli</taxon>
        <taxon>Bacillales</taxon>
        <taxon>Bacillaceae</taxon>
        <taxon>Peribacillus</taxon>
    </lineage>
</organism>
<dbReference type="OrthoDB" id="9781996at2"/>
<name>A0A372LB80_9BACI</name>
<keyword evidence="1" id="KW-1133">Transmembrane helix</keyword>
<protein>
    <recommendedName>
        <fullName evidence="4">ABC transporter permease</fullName>
    </recommendedName>
</protein>
<feature type="transmembrane region" description="Helical" evidence="1">
    <location>
        <begin position="21"/>
        <end position="39"/>
    </location>
</feature>
<dbReference type="Proteomes" id="UP000262939">
    <property type="component" value="Unassembled WGS sequence"/>
</dbReference>
<proteinExistence type="predicted"/>
<evidence type="ECO:0008006" key="4">
    <source>
        <dbReference type="Google" id="ProtNLM"/>
    </source>
</evidence>
<dbReference type="EMBL" id="QVTD01000008">
    <property type="protein sequence ID" value="RFU62817.1"/>
    <property type="molecule type" value="Genomic_DNA"/>
</dbReference>
<dbReference type="CDD" id="cd21809">
    <property type="entry name" value="ABC-2_lan_permease-like"/>
    <property type="match status" value="1"/>
</dbReference>
<sequence length="243" mass="27208">MLSSLIQTEFFKIRKTNILSLVFVSPILATMVGFSITQIEASPNDWVTPLIFMTFVHALIFLPLLIGVFSSFVCRYEHLHGGWKQLLSLPVRREQVYLAKFIVVISMIALNQLLFAAGWIGIGLVKGFSDPFPFEVLSKVLMGGWIATLPLAAVMLWVSMAWASFAAPLALNVIFTLPNILIANSEKFAPYYPWIQPFLTMVPPGEESWGALFVSFESIVFAIMGGFIIFFMGGLIYIRRKTV</sequence>
<keyword evidence="3" id="KW-1185">Reference proteome</keyword>
<feature type="transmembrane region" description="Helical" evidence="1">
    <location>
        <begin position="140"/>
        <end position="158"/>
    </location>
</feature>
<dbReference type="RefSeq" id="WP_117322944.1">
    <property type="nucleotide sequence ID" value="NZ_QVTD01000008.1"/>
</dbReference>
<feature type="transmembrane region" description="Helical" evidence="1">
    <location>
        <begin position="51"/>
        <end position="76"/>
    </location>
</feature>
<accession>A0A372LB80</accession>
<feature type="transmembrane region" description="Helical" evidence="1">
    <location>
        <begin position="97"/>
        <end position="120"/>
    </location>
</feature>
<dbReference type="Pfam" id="PF12730">
    <property type="entry name" value="ABC2_membrane_4"/>
    <property type="match status" value="1"/>
</dbReference>
<feature type="transmembrane region" description="Helical" evidence="1">
    <location>
        <begin position="209"/>
        <end position="238"/>
    </location>
</feature>
<reference evidence="2 3" key="1">
    <citation type="submission" date="2018-08" db="EMBL/GenBank/DDBJ databases">
        <title>Bacillus chawlae sp. nov., Bacillus glennii sp. nov., and Bacillus saganii sp. nov. Isolated from the Vehicle Assembly Building at Kennedy Space Center where the Viking Spacecraft were Assembled.</title>
        <authorList>
            <person name="Seuylemezian A."/>
            <person name="Vaishampayan P."/>
        </authorList>
    </citation>
    <scope>NUCLEOTIDE SEQUENCE [LARGE SCALE GENOMIC DNA]</scope>
    <source>
        <strain evidence="2 3">V44-8</strain>
    </source>
</reference>
<keyword evidence="1" id="KW-0472">Membrane</keyword>
<keyword evidence="1" id="KW-0812">Transmembrane</keyword>
<evidence type="ECO:0000313" key="2">
    <source>
        <dbReference type="EMBL" id="RFU62817.1"/>
    </source>
</evidence>
<gene>
    <name evidence="2" type="ORF">D0466_12715</name>
</gene>
<comment type="caution">
    <text evidence="2">The sequence shown here is derived from an EMBL/GenBank/DDBJ whole genome shotgun (WGS) entry which is preliminary data.</text>
</comment>
<dbReference type="AlphaFoldDB" id="A0A372LB80"/>
<evidence type="ECO:0000313" key="3">
    <source>
        <dbReference type="Proteomes" id="UP000262939"/>
    </source>
</evidence>